<comment type="caution">
    <text evidence="4">The sequence shown here is derived from an EMBL/GenBank/DDBJ whole genome shotgun (WGS) entry which is preliminary data.</text>
</comment>
<dbReference type="Proteomes" id="UP000294555">
    <property type="component" value="Unassembled WGS sequence"/>
</dbReference>
<dbReference type="SMART" id="SM00922">
    <property type="entry name" value="MR_MLE"/>
    <property type="match status" value="1"/>
</dbReference>
<dbReference type="GO" id="GO:0046872">
    <property type="term" value="F:metal ion binding"/>
    <property type="evidence" value="ECO:0007669"/>
    <property type="project" value="UniProtKB-KW"/>
</dbReference>
<dbReference type="Gene3D" id="3.30.390.10">
    <property type="entry name" value="Enolase-like, N-terminal domain"/>
    <property type="match status" value="1"/>
</dbReference>
<evidence type="ECO:0000256" key="1">
    <source>
        <dbReference type="ARBA" id="ARBA00008031"/>
    </source>
</evidence>
<dbReference type="InterPro" id="IPR018110">
    <property type="entry name" value="Mandel_Rmase/mucon_lact_enz_CS"/>
</dbReference>
<dbReference type="GO" id="GO:0009063">
    <property type="term" value="P:amino acid catabolic process"/>
    <property type="evidence" value="ECO:0007669"/>
    <property type="project" value="InterPro"/>
</dbReference>
<name>A0A4R1NAQ8_9GAMM</name>
<dbReference type="RefSeq" id="WP_132923290.1">
    <property type="nucleotide sequence ID" value="NZ_SJOI01000001.1"/>
</dbReference>
<comment type="similarity">
    <text evidence="1">Belongs to the mandelate racemase/muconate lactonizing enzyme family.</text>
</comment>
<dbReference type="InterPro" id="IPR034593">
    <property type="entry name" value="DgoD-like"/>
</dbReference>
<reference evidence="4 5" key="1">
    <citation type="submission" date="2019-02" db="EMBL/GenBank/DDBJ databases">
        <title>Investigation of anaerobic lignin degradation for improved lignocellulosic biofuels.</title>
        <authorList>
            <person name="Deangelis K."/>
        </authorList>
    </citation>
    <scope>NUCLEOTIDE SEQUENCE [LARGE SCALE GENOMIC DNA]</scope>
    <source>
        <strain evidence="4 5">159R</strain>
    </source>
</reference>
<dbReference type="InterPro" id="IPR029017">
    <property type="entry name" value="Enolase-like_N"/>
</dbReference>
<keyword evidence="5" id="KW-1185">Reference proteome</keyword>
<dbReference type="PANTHER" id="PTHR48080:SF3">
    <property type="entry name" value="ENOLASE SUPERFAMILY MEMBER DDB_G0284701"/>
    <property type="match status" value="1"/>
</dbReference>
<dbReference type="AlphaFoldDB" id="A0A4R1NAQ8"/>
<dbReference type="Gene3D" id="3.20.20.120">
    <property type="entry name" value="Enolase-like C-terminal domain"/>
    <property type="match status" value="1"/>
</dbReference>
<dbReference type="InterPro" id="IPR013342">
    <property type="entry name" value="Mandelate_racemase_C"/>
</dbReference>
<sequence>MKAALYRADLHYRGLQLHTASSGSIPALESLYLVLDDGHGRGVGEVRLNIAYLNGFTAEQVMADVRRALAGQDWSLPAATLLEHSESTLSPYLAPTRMLLDLALHDMTAAQAGTSVAGLLGAPEAFPVSSATNQTLFWSTPEVFLQQAEAYVARGFTQLKVRIAIGTPEQDIQRLATLRERFGDRIHLAADANGQWTPEQAAERLQALAPFGLSYVEQPIGPQWPDEIPRLAEHSPIPWMLDESVSCEADVDRVIALQGKVWAHLKLVKLGGIAPTVRAARRLRDAGIPFMIGQMNEGAAATAAALQVAYLTQPRFAELYGADGIIDDPVSGVIYGRGQVSCSYSTGLGIHFDAGRAVFIQEFN</sequence>
<accession>A0A4R1NAQ8</accession>
<dbReference type="InterPro" id="IPR029065">
    <property type="entry name" value="Enolase_C-like"/>
</dbReference>
<gene>
    <name evidence="4" type="ORF">EZJ58_2629</name>
</gene>
<dbReference type="PROSITE" id="PS00909">
    <property type="entry name" value="MR_MLE_2"/>
    <property type="match status" value="1"/>
</dbReference>
<keyword evidence="2" id="KW-0479">Metal-binding</keyword>
<evidence type="ECO:0000256" key="2">
    <source>
        <dbReference type="ARBA" id="ARBA00022723"/>
    </source>
</evidence>
<dbReference type="SFLD" id="SFLDS00001">
    <property type="entry name" value="Enolase"/>
    <property type="match status" value="1"/>
</dbReference>
<organism evidence="4 5">
    <name type="scientific">Sodalis ligni</name>
    <dbReference type="NCBI Taxonomy" id="2697027"/>
    <lineage>
        <taxon>Bacteria</taxon>
        <taxon>Pseudomonadati</taxon>
        <taxon>Pseudomonadota</taxon>
        <taxon>Gammaproteobacteria</taxon>
        <taxon>Enterobacterales</taxon>
        <taxon>Bruguierivoracaceae</taxon>
        <taxon>Sodalis</taxon>
    </lineage>
</organism>
<dbReference type="SUPFAM" id="SSF54826">
    <property type="entry name" value="Enolase N-terminal domain-like"/>
    <property type="match status" value="1"/>
</dbReference>
<dbReference type="Pfam" id="PF13378">
    <property type="entry name" value="MR_MLE_C"/>
    <property type="match status" value="1"/>
</dbReference>
<dbReference type="InterPro" id="IPR036849">
    <property type="entry name" value="Enolase-like_C_sf"/>
</dbReference>
<dbReference type="EMBL" id="SJOI01000001">
    <property type="protein sequence ID" value="TCL04505.1"/>
    <property type="molecule type" value="Genomic_DNA"/>
</dbReference>
<dbReference type="PANTHER" id="PTHR48080">
    <property type="entry name" value="D-GALACTONATE DEHYDRATASE-RELATED"/>
    <property type="match status" value="1"/>
</dbReference>
<evidence type="ECO:0000313" key="5">
    <source>
        <dbReference type="Proteomes" id="UP000294555"/>
    </source>
</evidence>
<feature type="domain" description="Mandelate racemase/muconate lactonizing enzyme C-terminal" evidence="3">
    <location>
        <begin position="141"/>
        <end position="238"/>
    </location>
</feature>
<evidence type="ECO:0000259" key="3">
    <source>
        <dbReference type="SMART" id="SM00922"/>
    </source>
</evidence>
<dbReference type="OrthoDB" id="9802699at2"/>
<protein>
    <submittedName>
        <fullName evidence="4">L-alanine-DL-glutamate epimerase-like enolase superfamily enzyme</fullName>
    </submittedName>
</protein>
<dbReference type="SUPFAM" id="SSF51604">
    <property type="entry name" value="Enolase C-terminal domain-like"/>
    <property type="match status" value="1"/>
</dbReference>
<evidence type="ECO:0000313" key="4">
    <source>
        <dbReference type="EMBL" id="TCL04505.1"/>
    </source>
</evidence>
<proteinExistence type="inferred from homology"/>